<gene>
    <name evidence="1" type="ORF">PIB30_032668</name>
</gene>
<name>A0ABU6XAS1_9FABA</name>
<protein>
    <submittedName>
        <fullName evidence="1">Uncharacterized protein</fullName>
    </submittedName>
</protein>
<dbReference type="PANTHER" id="PTHR14659:SF1">
    <property type="entry name" value="ALPHA- AND GAMMA-ADAPTIN-BINDING PROTEIN P34"/>
    <property type="match status" value="1"/>
</dbReference>
<organism evidence="1 2">
    <name type="scientific">Stylosanthes scabra</name>
    <dbReference type="NCBI Taxonomy" id="79078"/>
    <lineage>
        <taxon>Eukaryota</taxon>
        <taxon>Viridiplantae</taxon>
        <taxon>Streptophyta</taxon>
        <taxon>Embryophyta</taxon>
        <taxon>Tracheophyta</taxon>
        <taxon>Spermatophyta</taxon>
        <taxon>Magnoliopsida</taxon>
        <taxon>eudicotyledons</taxon>
        <taxon>Gunneridae</taxon>
        <taxon>Pentapetalae</taxon>
        <taxon>rosids</taxon>
        <taxon>fabids</taxon>
        <taxon>Fabales</taxon>
        <taxon>Fabaceae</taxon>
        <taxon>Papilionoideae</taxon>
        <taxon>50 kb inversion clade</taxon>
        <taxon>dalbergioids sensu lato</taxon>
        <taxon>Dalbergieae</taxon>
        <taxon>Pterocarpus clade</taxon>
        <taxon>Stylosanthes</taxon>
    </lineage>
</organism>
<dbReference type="Proteomes" id="UP001341840">
    <property type="component" value="Unassembled WGS sequence"/>
</dbReference>
<comment type="caution">
    <text evidence="1">The sequence shown here is derived from an EMBL/GenBank/DDBJ whole genome shotgun (WGS) entry which is preliminary data.</text>
</comment>
<dbReference type="PANTHER" id="PTHR14659">
    <property type="entry name" value="ALPHA- AND GAMMA-ADAPTIN-BINDING PROTEIN P34"/>
    <property type="match status" value="1"/>
</dbReference>
<dbReference type="InterPro" id="IPR019341">
    <property type="entry name" value="Alpha/Gamma-adaptin-bd_p34"/>
</dbReference>
<dbReference type="EMBL" id="JASCZI010211593">
    <property type="protein sequence ID" value="MED6194886.1"/>
    <property type="molecule type" value="Genomic_DNA"/>
</dbReference>
<sequence>MNPSRIRFPLIFIIGSLNVGKRALLSQVDGYGISESEGSSSSGDIRKSCLEWCTENNIEACASNADFDKCLSVDGDSQGVERLFGALSAHMWPGMMLKSDNRTNESLLPVKEELSSEESDYELEYEFLSAGSAELWDDTEQRWVSATSLDAGGSDESDKEVVADMDDLECEKSDTGKVGNMRSSLRLMPDFQREMDAKLAMKMASVFGGESDEEEKIGSI</sequence>
<reference evidence="1 2" key="1">
    <citation type="journal article" date="2023" name="Plants (Basel)">
        <title>Bridging the Gap: Combining Genomics and Transcriptomics Approaches to Understand Stylosanthes scabra, an Orphan Legume from the Brazilian Caatinga.</title>
        <authorList>
            <person name="Ferreira-Neto J.R.C."/>
            <person name="da Silva M.D."/>
            <person name="Binneck E."/>
            <person name="de Melo N.F."/>
            <person name="da Silva R.H."/>
            <person name="de Melo A.L.T.M."/>
            <person name="Pandolfi V."/>
            <person name="Bustamante F.O."/>
            <person name="Brasileiro-Vidal A.C."/>
            <person name="Benko-Iseppon A.M."/>
        </authorList>
    </citation>
    <scope>NUCLEOTIDE SEQUENCE [LARGE SCALE GENOMIC DNA]</scope>
    <source>
        <tissue evidence="1">Leaves</tissue>
    </source>
</reference>
<keyword evidence="2" id="KW-1185">Reference proteome</keyword>
<evidence type="ECO:0000313" key="2">
    <source>
        <dbReference type="Proteomes" id="UP001341840"/>
    </source>
</evidence>
<proteinExistence type="predicted"/>
<evidence type="ECO:0000313" key="1">
    <source>
        <dbReference type="EMBL" id="MED6194886.1"/>
    </source>
</evidence>
<accession>A0ABU6XAS1</accession>